<dbReference type="PRINTS" id="PR00320">
    <property type="entry name" value="GPROTEINBRPT"/>
</dbReference>
<dbReference type="InterPro" id="IPR015943">
    <property type="entry name" value="WD40/YVTN_repeat-like_dom_sf"/>
</dbReference>
<feature type="repeat" description="WD" evidence="3">
    <location>
        <begin position="1068"/>
        <end position="1102"/>
    </location>
</feature>
<evidence type="ECO:0000259" key="5">
    <source>
        <dbReference type="Pfam" id="PF09994"/>
    </source>
</evidence>
<dbReference type="Pfam" id="PF00400">
    <property type="entry name" value="WD40"/>
    <property type="match status" value="5"/>
</dbReference>
<feature type="compositionally biased region" description="Polar residues" evidence="4">
    <location>
        <begin position="228"/>
        <end position="238"/>
    </location>
</feature>
<evidence type="ECO:0000256" key="4">
    <source>
        <dbReference type="SAM" id="MobiDB-lite"/>
    </source>
</evidence>
<feature type="repeat" description="WD" evidence="3">
    <location>
        <begin position="713"/>
        <end position="747"/>
    </location>
</feature>
<proteinExistence type="predicted"/>
<feature type="region of interest" description="Disordered" evidence="4">
    <location>
        <begin position="190"/>
        <end position="301"/>
    </location>
</feature>
<comment type="caution">
    <text evidence="6">The sequence shown here is derived from an EMBL/GenBank/DDBJ whole genome shotgun (WGS) entry which is preliminary data.</text>
</comment>
<feature type="repeat" description="WD" evidence="3">
    <location>
        <begin position="969"/>
        <end position="1001"/>
    </location>
</feature>
<dbReference type="InterPro" id="IPR029058">
    <property type="entry name" value="AB_hydrolase_fold"/>
</dbReference>
<dbReference type="SUPFAM" id="SSF50978">
    <property type="entry name" value="WD40 repeat-like"/>
    <property type="match status" value="1"/>
</dbReference>
<dbReference type="SUPFAM" id="SSF53474">
    <property type="entry name" value="alpha/beta-Hydrolases"/>
    <property type="match status" value="1"/>
</dbReference>
<evidence type="ECO:0000256" key="3">
    <source>
        <dbReference type="PROSITE-ProRule" id="PRU00221"/>
    </source>
</evidence>
<dbReference type="PANTHER" id="PTHR33840:SF1">
    <property type="entry name" value="TLE1 PHOSPHOLIPASE DOMAIN-CONTAINING PROTEIN"/>
    <property type="match status" value="1"/>
</dbReference>
<dbReference type="AlphaFoldDB" id="A0AAW0E6C5"/>
<feature type="domain" description="T6SS Phospholipase effector Tle1-like catalytic" evidence="5">
    <location>
        <begin position="53"/>
        <end position="216"/>
    </location>
</feature>
<organism evidence="6 7">
    <name type="scientific">Paramarasmius palmivorus</name>
    <dbReference type="NCBI Taxonomy" id="297713"/>
    <lineage>
        <taxon>Eukaryota</taxon>
        <taxon>Fungi</taxon>
        <taxon>Dikarya</taxon>
        <taxon>Basidiomycota</taxon>
        <taxon>Agaricomycotina</taxon>
        <taxon>Agaricomycetes</taxon>
        <taxon>Agaricomycetidae</taxon>
        <taxon>Agaricales</taxon>
        <taxon>Marasmiineae</taxon>
        <taxon>Marasmiaceae</taxon>
        <taxon>Paramarasmius</taxon>
    </lineage>
</organism>
<dbReference type="InterPro" id="IPR036322">
    <property type="entry name" value="WD40_repeat_dom_sf"/>
</dbReference>
<dbReference type="Pfam" id="PF09994">
    <property type="entry name" value="T6SS_Tle1-like_cat"/>
    <property type="match status" value="2"/>
</dbReference>
<dbReference type="InterPro" id="IPR001680">
    <property type="entry name" value="WD40_rpt"/>
</dbReference>
<dbReference type="InterPro" id="IPR020472">
    <property type="entry name" value="WD40_PAC1"/>
</dbReference>
<reference evidence="6 7" key="1">
    <citation type="submission" date="2024-01" db="EMBL/GenBank/DDBJ databases">
        <title>A draft genome for a cacao thread blight-causing isolate of Paramarasmius palmivorus.</title>
        <authorList>
            <person name="Baruah I.K."/>
            <person name="Bukari Y."/>
            <person name="Amoako-Attah I."/>
            <person name="Meinhardt L.W."/>
            <person name="Bailey B.A."/>
            <person name="Cohen S.P."/>
        </authorList>
    </citation>
    <scope>NUCLEOTIDE SEQUENCE [LARGE SCALE GENOMIC DNA]</scope>
    <source>
        <strain evidence="6 7">GH-12</strain>
    </source>
</reference>
<sequence length="1121" mass="125621">MADPKWNKLDSTDVEDAAELGAIHSMKPAIPQQRHCNCIHDALPHAPGARPSRNLVVCIDGTANQFSDKNTNVVELYSRLEKRDHLQVTFYNSGIGTYARTSWRSLTYYRQAINHKIDLAFAWRFEKILLSAYQWICEQYQTGDRIFLFGFSRGAYQVRALSAMIEKVGLIHRGNEAQIPFAYELYQRTTDSNKPKKAKAQAKAKEKAKAKAKHKNHKKMDNGETKLSAPNAQISSTGGEWGLPLTSTDLNTVHSPKAADSKTLAGTASTGKLREETAPESVHQSDSDSEEEEDEEDDDDAAASFKRTFCREDVKVHFVGVWDTVSSVGFVKRKDLPLTTEGMKHVCLFRHALALHERRVKFLPEFVYGGSGPKVKRRDTGTPEMPHTKEVWFTGTHSDIGGGNIENKRMNKNGPAFRWMATEASKAGLILTPFALNWDEVRKTDKINKSLTGFWYLLEILPIKRLTYRDKDQMTRIPHFCRRRRILPGQLVHRSVYGSDRLHMEYHKRLGDWDGKDPSKIEPDKVDQVTRHIEDAIDLLSNMEMTASDDRFNHLVHLRQTSDLFGTDEAIQAFMNLSQTLFHPVDLVNNIPIRRRILATIQVLQVLAPGLFQRQHLTRQPPVIREFLFLSQDMFEEKESVEHLIKGFLHTFGTAEIFSIRRGGPVTAFAFSPDGDRIACGTSYGHIFFRDIRTGTEIKSKWNATDTMGNARISCLAFSPDGKSIASGSGDSMIRIWDLETGRQVNSWHNRAERNILSLSFAWDGQLVATSETPDVYVFETTFLRRRLSSEQPLDEPLKLRGHEHDVLSAVFSPKFNISSSGTGKSGTYTVPGQPIGGFSTRLLTDILRGKPPGMSEQGMSSFPVAEILGTGPDVEPSPHNGADRHTTASSDNATSNIGTTLRPTLDEPHTARIARSKQEQTVSDWLRKAANILLPPPESKMTQYIVSGSRDKTFRVWEPKVIGEGWTSPPQEDEIRAVAFSDDPSKFFVGSRDGSVSRWDRGGGNKEYSWLASASRADPSLFPGGERIPVNSLAVAHRRSYIACGLDDGRVMMWKVSSRGVARFGYQLPHTSSVMSVSFSPDENRLAVGTKENIVVVWDVDGAAGGCILEQLSQNDRWFP</sequence>
<protein>
    <recommendedName>
        <fullName evidence="5">T6SS Phospholipase effector Tle1-like catalytic domain-containing protein</fullName>
    </recommendedName>
</protein>
<keyword evidence="1 3" id="KW-0853">WD repeat</keyword>
<evidence type="ECO:0000313" key="6">
    <source>
        <dbReference type="EMBL" id="KAK7060117.1"/>
    </source>
</evidence>
<gene>
    <name evidence="6" type="ORF">VNI00_000881</name>
</gene>
<feature type="compositionally biased region" description="Polar residues" evidence="4">
    <location>
        <begin position="888"/>
        <end position="903"/>
    </location>
</feature>
<evidence type="ECO:0000313" key="7">
    <source>
        <dbReference type="Proteomes" id="UP001383192"/>
    </source>
</evidence>
<keyword evidence="7" id="KW-1185">Reference proteome</keyword>
<dbReference type="PROSITE" id="PS50294">
    <property type="entry name" value="WD_REPEATS_REGION"/>
    <property type="match status" value="2"/>
</dbReference>
<feature type="compositionally biased region" description="Polar residues" evidence="4">
    <location>
        <begin position="245"/>
        <end position="254"/>
    </location>
</feature>
<feature type="domain" description="T6SS Phospholipase effector Tle1-like catalytic" evidence="5">
    <location>
        <begin position="284"/>
        <end position="423"/>
    </location>
</feature>
<keyword evidence="2" id="KW-0677">Repeat</keyword>
<dbReference type="Proteomes" id="UP001383192">
    <property type="component" value="Unassembled WGS sequence"/>
</dbReference>
<evidence type="ECO:0000256" key="1">
    <source>
        <dbReference type="ARBA" id="ARBA00022574"/>
    </source>
</evidence>
<dbReference type="Gene3D" id="2.130.10.10">
    <property type="entry name" value="YVTN repeat-like/Quinoprotein amine dehydrogenase"/>
    <property type="match status" value="2"/>
</dbReference>
<accession>A0AAW0E6C5</accession>
<dbReference type="PROSITE" id="PS00678">
    <property type="entry name" value="WD_REPEATS_1"/>
    <property type="match status" value="1"/>
</dbReference>
<feature type="region of interest" description="Disordered" evidence="4">
    <location>
        <begin position="870"/>
        <end position="909"/>
    </location>
</feature>
<name>A0AAW0E6C5_9AGAR</name>
<evidence type="ECO:0000256" key="2">
    <source>
        <dbReference type="ARBA" id="ARBA00022737"/>
    </source>
</evidence>
<dbReference type="EMBL" id="JAYKXP010000003">
    <property type="protein sequence ID" value="KAK7060117.1"/>
    <property type="molecule type" value="Genomic_DNA"/>
</dbReference>
<dbReference type="SMART" id="SM00320">
    <property type="entry name" value="WD40"/>
    <property type="match status" value="7"/>
</dbReference>
<dbReference type="InterPro" id="IPR018712">
    <property type="entry name" value="Tle1-like_cat"/>
</dbReference>
<dbReference type="PANTHER" id="PTHR33840">
    <property type="match status" value="1"/>
</dbReference>
<dbReference type="PROSITE" id="PS50082">
    <property type="entry name" value="WD_REPEATS_2"/>
    <property type="match status" value="3"/>
</dbReference>
<feature type="compositionally biased region" description="Acidic residues" evidence="4">
    <location>
        <begin position="287"/>
        <end position="301"/>
    </location>
</feature>
<dbReference type="InterPro" id="IPR019775">
    <property type="entry name" value="WD40_repeat_CS"/>
</dbReference>